<dbReference type="InterPro" id="IPR050638">
    <property type="entry name" value="AA-Vitamin_Transporters"/>
</dbReference>
<feature type="transmembrane region" description="Helical" evidence="5">
    <location>
        <begin position="255"/>
        <end position="272"/>
    </location>
</feature>
<feature type="domain" description="EamA" evidence="6">
    <location>
        <begin position="14"/>
        <end position="147"/>
    </location>
</feature>
<protein>
    <submittedName>
        <fullName evidence="7">DMT family transporter</fullName>
    </submittedName>
</protein>
<feature type="transmembrane region" description="Helical" evidence="5">
    <location>
        <begin position="220"/>
        <end position="243"/>
    </location>
</feature>
<evidence type="ECO:0000259" key="6">
    <source>
        <dbReference type="Pfam" id="PF00892"/>
    </source>
</evidence>
<evidence type="ECO:0000256" key="2">
    <source>
        <dbReference type="ARBA" id="ARBA00022692"/>
    </source>
</evidence>
<accession>A0AAV3T341</accession>
<comment type="caution">
    <text evidence="7">The sequence shown here is derived from an EMBL/GenBank/DDBJ whole genome shotgun (WGS) entry which is preliminary data.</text>
</comment>
<feature type="transmembrane region" description="Helical" evidence="5">
    <location>
        <begin position="40"/>
        <end position="62"/>
    </location>
</feature>
<feature type="transmembrane region" description="Helical" evidence="5">
    <location>
        <begin position="278"/>
        <end position="294"/>
    </location>
</feature>
<feature type="transmembrane region" description="Helical" evidence="5">
    <location>
        <begin position="130"/>
        <end position="151"/>
    </location>
</feature>
<feature type="transmembrane region" description="Helical" evidence="5">
    <location>
        <begin position="157"/>
        <end position="178"/>
    </location>
</feature>
<reference evidence="7 8" key="1">
    <citation type="journal article" date="2019" name="Int. J. Syst. Evol. Microbiol.">
        <title>The Global Catalogue of Microorganisms (GCM) 10K type strain sequencing project: providing services to taxonomists for standard genome sequencing and annotation.</title>
        <authorList>
            <consortium name="The Broad Institute Genomics Platform"/>
            <consortium name="The Broad Institute Genome Sequencing Center for Infectious Disease"/>
            <person name="Wu L."/>
            <person name="Ma J."/>
        </authorList>
    </citation>
    <scope>NUCLEOTIDE SEQUENCE [LARGE SCALE GENOMIC DNA]</scope>
    <source>
        <strain evidence="7 8">JCM 16327</strain>
    </source>
</reference>
<dbReference type="RefSeq" id="WP_227259778.1">
    <property type="nucleotide sequence ID" value="NZ_BAAADU010000002.1"/>
</dbReference>
<comment type="subcellular location">
    <subcellularLocation>
        <location evidence="1">Membrane</location>
        <topology evidence="1">Multi-pass membrane protein</topology>
    </subcellularLocation>
</comment>
<dbReference type="InterPro" id="IPR037185">
    <property type="entry name" value="EmrE-like"/>
</dbReference>
<gene>
    <name evidence="7" type="ORF">GCM10009019_21270</name>
</gene>
<dbReference type="Pfam" id="PF00892">
    <property type="entry name" value="EamA"/>
    <property type="match status" value="2"/>
</dbReference>
<dbReference type="SUPFAM" id="SSF103481">
    <property type="entry name" value="Multidrug resistance efflux transporter EmrE"/>
    <property type="match status" value="2"/>
</dbReference>
<proteinExistence type="predicted"/>
<keyword evidence="4 5" id="KW-0472">Membrane</keyword>
<feature type="domain" description="EamA" evidence="6">
    <location>
        <begin position="159"/>
        <end position="294"/>
    </location>
</feature>
<keyword evidence="8" id="KW-1185">Reference proteome</keyword>
<dbReference type="Proteomes" id="UP001500194">
    <property type="component" value="Unassembled WGS sequence"/>
</dbReference>
<evidence type="ECO:0000313" key="8">
    <source>
        <dbReference type="Proteomes" id="UP001500194"/>
    </source>
</evidence>
<organism evidence="7 8">
    <name type="scientific">Salarchaeum japonicum</name>
    <dbReference type="NCBI Taxonomy" id="555573"/>
    <lineage>
        <taxon>Archaea</taxon>
        <taxon>Methanobacteriati</taxon>
        <taxon>Methanobacteriota</taxon>
        <taxon>Stenosarchaea group</taxon>
        <taxon>Halobacteria</taxon>
        <taxon>Halobacteriales</taxon>
        <taxon>Halobacteriaceae</taxon>
    </lineage>
</organism>
<dbReference type="InterPro" id="IPR000620">
    <property type="entry name" value="EamA_dom"/>
</dbReference>
<name>A0AAV3T341_9EURY</name>
<dbReference type="GeneID" id="68573194"/>
<sequence>MKTKGILGAGSETALLFCLLALAWGTSFVAIEVGLHHVPPLLFAGLRYVIAGVVLLGVALATADRRVPRTRDEWLHVGVVAVLVVGAYHGFLYLGEQHVTGAVAAVVISLTPVLTAPLASALLPDDSIGLVEAAGLAFGVAGVAVIALPGAGVGSTSVLGVLLVFCGALSFALGSVASRPLDAGLPVQTTQAWAMLLGSAALLLVGVLRGESLAGVSWNATSVGSLLYLSLVAGAGGYLLYFVLLERASPTEINLVGYAEPAVATLVTWLAFGHVVEETTVVGFAAILLGFALLKRRALLSVARATTRAAQRA</sequence>
<keyword evidence="2 5" id="KW-0812">Transmembrane</keyword>
<dbReference type="EMBL" id="BAAADU010000002">
    <property type="protein sequence ID" value="GAA0656964.1"/>
    <property type="molecule type" value="Genomic_DNA"/>
</dbReference>
<evidence type="ECO:0000256" key="5">
    <source>
        <dbReference type="SAM" id="Phobius"/>
    </source>
</evidence>
<evidence type="ECO:0000256" key="4">
    <source>
        <dbReference type="ARBA" id="ARBA00023136"/>
    </source>
</evidence>
<feature type="transmembrane region" description="Helical" evidence="5">
    <location>
        <begin position="190"/>
        <end position="208"/>
    </location>
</feature>
<dbReference type="GO" id="GO:0016020">
    <property type="term" value="C:membrane"/>
    <property type="evidence" value="ECO:0007669"/>
    <property type="project" value="UniProtKB-SubCell"/>
</dbReference>
<feature type="transmembrane region" description="Helical" evidence="5">
    <location>
        <begin position="101"/>
        <end position="123"/>
    </location>
</feature>
<dbReference type="AlphaFoldDB" id="A0AAV3T341"/>
<evidence type="ECO:0000313" key="7">
    <source>
        <dbReference type="EMBL" id="GAA0656964.1"/>
    </source>
</evidence>
<dbReference type="PANTHER" id="PTHR32322:SF2">
    <property type="entry name" value="EAMA DOMAIN-CONTAINING PROTEIN"/>
    <property type="match status" value="1"/>
</dbReference>
<evidence type="ECO:0000256" key="1">
    <source>
        <dbReference type="ARBA" id="ARBA00004141"/>
    </source>
</evidence>
<feature type="transmembrane region" description="Helical" evidence="5">
    <location>
        <begin position="74"/>
        <end position="95"/>
    </location>
</feature>
<keyword evidence="3 5" id="KW-1133">Transmembrane helix</keyword>
<evidence type="ECO:0000256" key="3">
    <source>
        <dbReference type="ARBA" id="ARBA00022989"/>
    </source>
</evidence>
<dbReference type="PANTHER" id="PTHR32322">
    <property type="entry name" value="INNER MEMBRANE TRANSPORTER"/>
    <property type="match status" value="1"/>
</dbReference>